<dbReference type="InterPro" id="IPR011055">
    <property type="entry name" value="Dup_hybrid_motif"/>
</dbReference>
<dbReference type="CDD" id="cd12797">
    <property type="entry name" value="M23_peptidase"/>
    <property type="match status" value="1"/>
</dbReference>
<dbReference type="GO" id="GO:0004040">
    <property type="term" value="F:amidase activity"/>
    <property type="evidence" value="ECO:0007669"/>
    <property type="project" value="InterPro"/>
</dbReference>
<protein>
    <recommendedName>
        <fullName evidence="1">Mannosyl-glycoprotein endo-beta-N-acetylglucosamidase-like domain-containing protein</fullName>
    </recommendedName>
</protein>
<dbReference type="PANTHER" id="PTHR21666:SF270">
    <property type="entry name" value="MUREIN HYDROLASE ACTIVATOR ENVC"/>
    <property type="match status" value="1"/>
</dbReference>
<keyword evidence="3" id="KW-1185">Reference proteome</keyword>
<dbReference type="SUPFAM" id="SSF51261">
    <property type="entry name" value="Duplicated hybrid motif"/>
    <property type="match status" value="1"/>
</dbReference>
<dbReference type="Pfam" id="PF01551">
    <property type="entry name" value="Peptidase_M23"/>
    <property type="match status" value="1"/>
</dbReference>
<dbReference type="SMART" id="SM00047">
    <property type="entry name" value="LYZ2"/>
    <property type="match status" value="1"/>
</dbReference>
<dbReference type="Gene3D" id="1.10.530.10">
    <property type="match status" value="1"/>
</dbReference>
<proteinExistence type="predicted"/>
<gene>
    <name evidence="2" type="ORF">DV733_04055</name>
</gene>
<sequence length="479" mass="50714">MTDHSRRSFLRRTAAGAGVVAGLTAASTATAATYSIDTNLSSDASISGAELDDAIAAVSPGSPLVGLGDTFIEMQHQTGVNAVYQAAHAAWESAWGTSSIAQSKYNIYGWSAYDSCPSSCAKTFDSFAACVKFVIPQIKDLYLEPGGTYYEGATLRGMNVNYATDPNWAEGIAGVMNSLADHLDLSGGSPKFETGQRVATTADLSVRAGAGTNDERITVIPAGGAGYVRGGPVEADGYTWFKVGYNAGYEGWSAAPWLATAPLDTTKFDIGQRVHATTALNVRAAAGLEYDVEATVGADTGGWIKNGIITSDGYTWWDVAWDDGSRGWSVQKYVEAGDGADGDFVWPVSGPITANYYDQRSYGYHSSIDVAADRWTPIGAARKGTVSNVLTLDAGGRSVFVDHGAGYQTRYMHLVDWNVSEGQEVTRGDTVGYVGSTGHSTGPHLHFEVERYGENQYIPGAEGASVSKGEPINYEYDGL</sequence>
<evidence type="ECO:0000259" key="1">
    <source>
        <dbReference type="SMART" id="SM00047"/>
    </source>
</evidence>
<organism evidence="2 3">
    <name type="scientific">Halapricum salinum</name>
    <dbReference type="NCBI Taxonomy" id="1457250"/>
    <lineage>
        <taxon>Archaea</taxon>
        <taxon>Methanobacteriati</taxon>
        <taxon>Methanobacteriota</taxon>
        <taxon>Stenosarchaea group</taxon>
        <taxon>Halobacteria</taxon>
        <taxon>Halobacteriales</taxon>
        <taxon>Haloarculaceae</taxon>
        <taxon>Halapricum</taxon>
    </lineage>
</organism>
<dbReference type="Gene3D" id="2.30.30.40">
    <property type="entry name" value="SH3 Domains"/>
    <property type="match status" value="1"/>
</dbReference>
<dbReference type="InterPro" id="IPR016047">
    <property type="entry name" value="M23ase_b-sheet_dom"/>
</dbReference>
<dbReference type="STRING" id="1457250.GCA_000755225_03111"/>
<dbReference type="InterPro" id="IPR050570">
    <property type="entry name" value="Cell_wall_metabolism_enzyme"/>
</dbReference>
<dbReference type="GeneID" id="39847010"/>
<dbReference type="Gene3D" id="2.70.70.10">
    <property type="entry name" value="Glucose Permease (Domain IIA)"/>
    <property type="match status" value="1"/>
</dbReference>
<dbReference type="RefSeq" id="WP_049993907.1">
    <property type="nucleotide sequence ID" value="NZ_CP031310.1"/>
</dbReference>
<dbReference type="InterPro" id="IPR002901">
    <property type="entry name" value="MGlyc_endo_b_GlcNAc-like_dom"/>
</dbReference>
<dbReference type="Pfam" id="PF01832">
    <property type="entry name" value="Glucosaminidase"/>
    <property type="match status" value="1"/>
</dbReference>
<reference evidence="2 3" key="1">
    <citation type="journal article" date="2019" name="Nat. Commun.">
        <title>A new type of DNA phosphorothioation-based antiviral system in archaea.</title>
        <authorList>
            <person name="Xiong L."/>
            <person name="Liu S."/>
            <person name="Chen S."/>
            <person name="Xiao Y."/>
            <person name="Zhu B."/>
            <person name="Gao Y."/>
            <person name="Zhang Y."/>
            <person name="Chen B."/>
            <person name="Luo J."/>
            <person name="Deng Z."/>
            <person name="Chen X."/>
            <person name="Wang L."/>
            <person name="Chen S."/>
        </authorList>
    </citation>
    <scope>NUCLEOTIDE SEQUENCE [LARGE SCALE GENOMIC DNA]</scope>
    <source>
        <strain evidence="2 3">CBA1105</strain>
    </source>
</reference>
<evidence type="ECO:0000313" key="2">
    <source>
        <dbReference type="EMBL" id="QCC50460.1"/>
    </source>
</evidence>
<dbReference type="KEGG" id="hsn:DV733_04055"/>
<evidence type="ECO:0000313" key="3">
    <source>
        <dbReference type="Proteomes" id="UP000296706"/>
    </source>
</evidence>
<accession>A0A4D6H9I9</accession>
<dbReference type="AlphaFoldDB" id="A0A4D6H9I9"/>
<dbReference type="InterPro" id="IPR006311">
    <property type="entry name" value="TAT_signal"/>
</dbReference>
<dbReference type="PROSITE" id="PS51318">
    <property type="entry name" value="TAT"/>
    <property type="match status" value="1"/>
</dbReference>
<dbReference type="GO" id="GO:0004222">
    <property type="term" value="F:metalloendopeptidase activity"/>
    <property type="evidence" value="ECO:0007669"/>
    <property type="project" value="TreeGrafter"/>
</dbReference>
<dbReference type="EMBL" id="CP031310">
    <property type="protein sequence ID" value="QCC50460.1"/>
    <property type="molecule type" value="Genomic_DNA"/>
</dbReference>
<dbReference type="PANTHER" id="PTHR21666">
    <property type="entry name" value="PEPTIDASE-RELATED"/>
    <property type="match status" value="1"/>
</dbReference>
<name>A0A4D6H9I9_9EURY</name>
<feature type="domain" description="Mannosyl-glycoprotein endo-beta-N-acetylglucosamidase-like" evidence="1">
    <location>
        <begin position="56"/>
        <end position="191"/>
    </location>
</feature>
<dbReference type="OrthoDB" id="248099at2157"/>
<dbReference type="Proteomes" id="UP000296706">
    <property type="component" value="Chromosome"/>
</dbReference>